<dbReference type="KEGG" id="bgt:106060945"/>
<dbReference type="AlphaFoldDB" id="A0A2C9LQM7"/>
<sequence>MLFALLGLCFLLVNANTEYPEALKKCLTYDAVSEWYIAFNRMLNRNLDWNNKLSYEACYDLVGLEKNNVNERYESGRSFAGRSLALKTKVRMALSAGSQTMKEKVRSLVPSTEYGCNGLLEGDYLKVLCLYQS</sequence>
<reference evidence="2" key="1">
    <citation type="submission" date="2020-05" db="UniProtKB">
        <authorList>
            <consortium name="EnsemblMetazoa"/>
        </authorList>
    </citation>
    <scope>IDENTIFICATION</scope>
    <source>
        <strain evidence="2">BB02</strain>
    </source>
</reference>
<organism evidence="2 3">
    <name type="scientific">Biomphalaria glabrata</name>
    <name type="common">Bloodfluke planorb</name>
    <name type="synonym">Freshwater snail</name>
    <dbReference type="NCBI Taxonomy" id="6526"/>
    <lineage>
        <taxon>Eukaryota</taxon>
        <taxon>Metazoa</taxon>
        <taxon>Spiralia</taxon>
        <taxon>Lophotrochozoa</taxon>
        <taxon>Mollusca</taxon>
        <taxon>Gastropoda</taxon>
        <taxon>Heterobranchia</taxon>
        <taxon>Euthyneura</taxon>
        <taxon>Panpulmonata</taxon>
        <taxon>Hygrophila</taxon>
        <taxon>Lymnaeoidea</taxon>
        <taxon>Planorbidae</taxon>
        <taxon>Biomphalaria</taxon>
    </lineage>
</organism>
<feature type="signal peptide" evidence="1">
    <location>
        <begin position="1"/>
        <end position="15"/>
    </location>
</feature>
<dbReference type="EnsemblMetazoa" id="BGLB033850-RA">
    <property type="protein sequence ID" value="BGLB033850-PA"/>
    <property type="gene ID" value="BGLB033850"/>
</dbReference>
<evidence type="ECO:0008006" key="4">
    <source>
        <dbReference type="Google" id="ProtNLM"/>
    </source>
</evidence>
<dbReference type="Proteomes" id="UP000076420">
    <property type="component" value="Unassembled WGS sequence"/>
</dbReference>
<evidence type="ECO:0000256" key="1">
    <source>
        <dbReference type="SAM" id="SignalP"/>
    </source>
</evidence>
<gene>
    <name evidence="2" type="primary">106060945</name>
</gene>
<feature type="chain" id="PRO_5013016740" description="SCP domain-containing protein" evidence="1">
    <location>
        <begin position="16"/>
        <end position="133"/>
    </location>
</feature>
<evidence type="ECO:0000313" key="3">
    <source>
        <dbReference type="Proteomes" id="UP000076420"/>
    </source>
</evidence>
<protein>
    <recommendedName>
        <fullName evidence="4">SCP domain-containing protein</fullName>
    </recommendedName>
</protein>
<evidence type="ECO:0000313" key="2">
    <source>
        <dbReference type="EnsemblMetazoa" id="BGLB033850-PA"/>
    </source>
</evidence>
<dbReference type="VEuPathDB" id="VectorBase:BGLB033850"/>
<name>A0A2C9LQM7_BIOGL</name>
<proteinExistence type="predicted"/>
<accession>A0A2C9LQM7</accession>
<keyword evidence="1" id="KW-0732">Signal</keyword>